<protein>
    <submittedName>
        <fullName evidence="1">Uncharacterized protein</fullName>
    </submittedName>
</protein>
<gene>
    <name evidence="1" type="ORF">EU556_07715</name>
</gene>
<name>A0A4Z0P5F7_9BACT</name>
<reference evidence="1 2" key="1">
    <citation type="submission" date="2019-04" db="EMBL/GenBank/DDBJ databases">
        <authorList>
            <person name="Feng G."/>
            <person name="Zhang J."/>
            <person name="Zhu H."/>
        </authorList>
    </citation>
    <scope>NUCLEOTIDE SEQUENCE [LARGE SCALE GENOMIC DNA]</scope>
    <source>
        <strain evidence="1 2">92R-1</strain>
    </source>
</reference>
<evidence type="ECO:0000313" key="1">
    <source>
        <dbReference type="EMBL" id="TGE07633.1"/>
    </source>
</evidence>
<sequence>MSEQNKFIEEPAIEDIEAVIVEEEEEEQKEHPIESALNIYIDHIDSLFKTLFLTMVTIGKTLKKTKEYVDEFEKRNCEVSGPDEHGNYKVKVHENYYRRWNNLHKELNQISLSGKLVPASFLTSLISQYDAFLGQLIKALFDLNPEILNSSERNLSYSQLSEFGSIADARAHIVEKEIETVLRKSHSEQFDWLEKKFDLPLRKDLSIWPTFIEVTERRNLFVHTRGIVSSQYIKVCKLHGVNLPNDIKVGAKLEAPVNYMKEAYSCIFDMGIQLAHVLWRKKDPKNRELADENLNNIAFELLLNEKYNLAIRVLDFAVNNIKRFSSEQIRRFIIINRALAYKWSGNSKIASKIINAEDWTATSDDFKLAEAVVLEEYDKADTIAEKIGPNGSINATAYREWPLFLKYRERPEFKELFKKIFNEDLEVLEQSVEEVIEANQDDEIIHDNIT</sequence>
<dbReference type="Proteomes" id="UP000298337">
    <property type="component" value="Unassembled WGS sequence"/>
</dbReference>
<comment type="caution">
    <text evidence="1">The sequence shown here is derived from an EMBL/GenBank/DDBJ whole genome shotgun (WGS) entry which is preliminary data.</text>
</comment>
<keyword evidence="2" id="KW-1185">Reference proteome</keyword>
<proteinExistence type="predicted"/>
<evidence type="ECO:0000313" key="2">
    <source>
        <dbReference type="Proteomes" id="UP000298337"/>
    </source>
</evidence>
<dbReference type="RefSeq" id="WP_135432893.1">
    <property type="nucleotide sequence ID" value="NZ_SRLA01000002.1"/>
</dbReference>
<accession>A0A4Z0P5F7</accession>
<dbReference type="EMBL" id="SRLA01000002">
    <property type="protein sequence ID" value="TGE07633.1"/>
    <property type="molecule type" value="Genomic_DNA"/>
</dbReference>
<dbReference type="AlphaFoldDB" id="A0A4Z0P5F7"/>
<dbReference type="OrthoDB" id="7061055at2"/>
<organism evidence="1 2">
    <name type="scientific">Hymenobacter fodinae</name>
    <dbReference type="NCBI Taxonomy" id="2510796"/>
    <lineage>
        <taxon>Bacteria</taxon>
        <taxon>Pseudomonadati</taxon>
        <taxon>Bacteroidota</taxon>
        <taxon>Cytophagia</taxon>
        <taxon>Cytophagales</taxon>
        <taxon>Hymenobacteraceae</taxon>
        <taxon>Hymenobacter</taxon>
    </lineage>
</organism>